<gene>
    <name evidence="2" type="ORF">BF38_5967</name>
    <name evidence="3" type="ORF">FO599_01085</name>
    <name evidence="4" type="ORF">FOC89_01055</name>
</gene>
<geneLocation type="plasmid" evidence="2 5">
    <name>2</name>
</geneLocation>
<organism evidence="4 6">
    <name type="scientific">Bacillus thuringiensis</name>
    <dbReference type="NCBI Taxonomy" id="1428"/>
    <lineage>
        <taxon>Bacteria</taxon>
        <taxon>Bacillati</taxon>
        <taxon>Bacillota</taxon>
        <taxon>Bacilli</taxon>
        <taxon>Bacillales</taxon>
        <taxon>Bacillaceae</taxon>
        <taxon>Bacillus</taxon>
        <taxon>Bacillus cereus group</taxon>
    </lineage>
</organism>
<keyword evidence="1" id="KW-0175">Coiled coil</keyword>
<dbReference type="PANTHER" id="PTHR23159:SF60">
    <property type="entry name" value="SPINDLE ASSEMBLY ABNORMAL PROTEIN 4"/>
    <property type="match status" value="1"/>
</dbReference>
<dbReference type="KEGG" id="btw:BF38_5967"/>
<evidence type="ECO:0000313" key="3">
    <source>
        <dbReference type="EMBL" id="MDR4174725.1"/>
    </source>
</evidence>
<dbReference type="Proteomes" id="UP000031876">
    <property type="component" value="Plasmid 2"/>
</dbReference>
<dbReference type="AlphaFoldDB" id="A0A0B5NK41"/>
<evidence type="ECO:0000313" key="6">
    <source>
        <dbReference type="Proteomes" id="UP000501107"/>
    </source>
</evidence>
<evidence type="ECO:0000313" key="5">
    <source>
        <dbReference type="Proteomes" id="UP000031876"/>
    </source>
</evidence>
<feature type="coiled-coil region" evidence="1">
    <location>
        <begin position="182"/>
        <end position="383"/>
    </location>
</feature>
<dbReference type="EMBL" id="CP053979">
    <property type="protein sequence ID" value="QKH22606.1"/>
    <property type="molecule type" value="Genomic_DNA"/>
</dbReference>
<reference evidence="2 5" key="1">
    <citation type="journal article" date="2015" name="Genome Announc.">
        <title>Complete genome sequences for 35 biothreat assay-relevant bacillus species.</title>
        <authorList>
            <person name="Johnson S.L."/>
            <person name="Daligault H.E."/>
            <person name="Davenport K.W."/>
            <person name="Jaissle J."/>
            <person name="Frey K.G."/>
            <person name="Ladner J.T."/>
            <person name="Broomall S.M."/>
            <person name="Bishop-Lilly K.A."/>
            <person name="Bruce D.C."/>
            <person name="Gibbons H.S."/>
            <person name="Coyne S.R."/>
            <person name="Lo C.C."/>
            <person name="Meincke L."/>
            <person name="Munk A.C."/>
            <person name="Koroleva G.I."/>
            <person name="Rosenzweig C.N."/>
            <person name="Palacios G.F."/>
            <person name="Redden C.L."/>
            <person name="Minogue T.D."/>
            <person name="Chain P.S."/>
        </authorList>
    </citation>
    <scope>NUCLEOTIDE SEQUENCE [LARGE SCALE GENOMIC DNA]</scope>
    <source>
        <strain evidence="2 5">HD1011</strain>
        <plasmid evidence="2 5">2</plasmid>
    </source>
</reference>
<name>A0A0B5NK41_BACTU</name>
<dbReference type="Gene3D" id="1.20.5.340">
    <property type="match status" value="1"/>
</dbReference>
<accession>A0A0B5NK41</accession>
<geneLocation type="plasmid" evidence="4 6">
    <name>unnamed3</name>
</geneLocation>
<evidence type="ECO:0000313" key="2">
    <source>
        <dbReference type="EMBL" id="AJG73782.1"/>
    </source>
</evidence>
<sequence>MELIVLYGGLTTEQNRHIEELVNNSPKNLITKNLGDKVTRTSLKRQLKDSTVVVVFLTEKDYINYNALLEDDRLTMYNEVESIFAEKFGVESKTTPSLSVEEEDEVEIQDEIIEDEEEVTPNHKEEEDGGWGDLFEEFDKKDNVHHIPVVETPVPVGSPVGVMEKIMTEPIIDLPKHTDEKYKMLEKRTEGMERLNVELRKQLQDLKDKLGDSVAFEEFLNVKKEKSTLEERITELNQSIVGLESEKRMLDSRLSVKKEDIAKLDVKIQSLNTMVDTLNQEIENLNAEINRLSDSNLKLVDKNKELEKELEQVSKKLTLTEIEYDSSQSLVSTLQSENRNLHNKNESILEENENLIETNKKISADNKNLLQRMKEQLEEAKEEPKTEPITVYHQEIKPLRRKYPNVTFIVPLSNLTVIDTYKYIKTIKGDKLVLDLTNNSYIDYIYKDEFKIKGGTTPTKWLLEGKPYGNCFTQKTGGKGLEIISYLIHPKPENLFKRIDWDRVLADVSREQQVIINLGSITEEGVINVLKAVQGKVDILGVLGDSSYDQRSALMHLKALDFYTVLAKHGTKDRANIGITERW</sequence>
<protein>
    <submittedName>
        <fullName evidence="4">Uncharacterized protein</fullName>
    </submittedName>
</protein>
<dbReference type="Proteomes" id="UP001181533">
    <property type="component" value="Unassembled WGS sequence"/>
</dbReference>
<dbReference type="EMBL" id="VKQN01000001">
    <property type="protein sequence ID" value="MDR4174725.1"/>
    <property type="molecule type" value="Genomic_DNA"/>
</dbReference>
<dbReference type="PANTHER" id="PTHR23159">
    <property type="entry name" value="CENTROSOMAL PROTEIN 2"/>
    <property type="match status" value="1"/>
</dbReference>
<evidence type="ECO:0000256" key="1">
    <source>
        <dbReference type="SAM" id="Coils"/>
    </source>
</evidence>
<reference evidence="3" key="2">
    <citation type="submission" date="2019-07" db="EMBL/GenBank/DDBJ databases">
        <title>Phylogenomic Reclassification of ATCC Bacillus Strains and Various Taxa within the Genus Bacillus.</title>
        <authorList>
            <person name="Riojas M.A."/>
            <person name="Frank A.M."/>
            <person name="Fenn S.L."/>
            <person name="King S.P."/>
            <person name="Brower S.M."/>
            <person name="Hazbon M.H."/>
        </authorList>
    </citation>
    <scope>NUCLEOTIDE SEQUENCE</scope>
    <source>
        <strain evidence="3">ATCC 35646</strain>
    </source>
</reference>
<dbReference type="EMBL" id="CP009334">
    <property type="protein sequence ID" value="AJG73782.1"/>
    <property type="molecule type" value="Genomic_DNA"/>
</dbReference>
<keyword evidence="4" id="KW-0614">Plasmid</keyword>
<reference evidence="4 6" key="3">
    <citation type="submission" date="2020-05" db="EMBL/GenBank/DDBJ databases">
        <title>FDA dAtabase for Regulatory Grade micrObial Sequences (FDA-ARGOS): Supporting development and validation of Infectious Disease Dx tests.</title>
        <authorList>
            <person name="Nelson B."/>
            <person name="Plummer A."/>
            <person name="Tallon L."/>
            <person name="Sadzewicz L."/>
            <person name="Zhao X."/>
            <person name="Vavikolanu K."/>
            <person name="Mehta A."/>
            <person name="Aluvathingal J."/>
            <person name="Nadendla S."/>
            <person name="Myers T."/>
            <person name="Yan Y."/>
            <person name="Sichtig H."/>
        </authorList>
    </citation>
    <scope>NUCLEOTIDE SEQUENCE [LARGE SCALE GENOMIC DNA]</scope>
    <source>
        <strain evidence="4 6">FDAARGOS_795</strain>
        <plasmid evidence="4 6">unnamed3</plasmid>
    </source>
</reference>
<evidence type="ECO:0000313" key="4">
    <source>
        <dbReference type="EMBL" id="QKH22606.1"/>
    </source>
</evidence>
<dbReference type="Proteomes" id="UP000501107">
    <property type="component" value="Plasmid unnamed3"/>
</dbReference>
<proteinExistence type="predicted"/>
<dbReference type="RefSeq" id="WP_000420482.1">
    <property type="nucleotide sequence ID" value="NZ_CP009334.1"/>
</dbReference>